<keyword evidence="3" id="KW-1185">Reference proteome</keyword>
<feature type="region of interest" description="Disordered" evidence="1">
    <location>
        <begin position="82"/>
        <end position="105"/>
    </location>
</feature>
<evidence type="ECO:0000313" key="3">
    <source>
        <dbReference type="Proteomes" id="UP001219525"/>
    </source>
</evidence>
<organism evidence="2 3">
    <name type="scientific">Mycena pura</name>
    <dbReference type="NCBI Taxonomy" id="153505"/>
    <lineage>
        <taxon>Eukaryota</taxon>
        <taxon>Fungi</taxon>
        <taxon>Dikarya</taxon>
        <taxon>Basidiomycota</taxon>
        <taxon>Agaricomycotina</taxon>
        <taxon>Agaricomycetes</taxon>
        <taxon>Agaricomycetidae</taxon>
        <taxon>Agaricales</taxon>
        <taxon>Marasmiineae</taxon>
        <taxon>Mycenaceae</taxon>
        <taxon>Mycena</taxon>
    </lineage>
</organism>
<dbReference type="Proteomes" id="UP001219525">
    <property type="component" value="Unassembled WGS sequence"/>
</dbReference>
<evidence type="ECO:0000256" key="1">
    <source>
        <dbReference type="SAM" id="MobiDB-lite"/>
    </source>
</evidence>
<evidence type="ECO:0000313" key="2">
    <source>
        <dbReference type="EMBL" id="KAJ7205055.1"/>
    </source>
</evidence>
<comment type="caution">
    <text evidence="2">The sequence shown here is derived from an EMBL/GenBank/DDBJ whole genome shotgun (WGS) entry which is preliminary data.</text>
</comment>
<accession>A0AAD6V818</accession>
<sequence>MLSARRPLFAASCLRTRRSGCLLHVSERTTLPHVRAICHKTYHWPHPLRCLLWPVQCQHLAAAFVAPAPTVAVAAREGHAADVPEPSTSLARPRLTGSVQRSGETDPCGCAQGAWGGADPAAGARAQASVRWRYGRPVAPPPPACLAVRICR</sequence>
<protein>
    <submittedName>
        <fullName evidence="2">Uncharacterized protein</fullName>
    </submittedName>
</protein>
<gene>
    <name evidence="2" type="ORF">GGX14DRAFT_397991</name>
</gene>
<name>A0AAD6V818_9AGAR</name>
<dbReference type="EMBL" id="JARJCW010000045">
    <property type="protein sequence ID" value="KAJ7205055.1"/>
    <property type="molecule type" value="Genomic_DNA"/>
</dbReference>
<dbReference type="AlphaFoldDB" id="A0AAD6V818"/>
<reference evidence="2" key="1">
    <citation type="submission" date="2023-03" db="EMBL/GenBank/DDBJ databases">
        <title>Massive genome expansion in bonnet fungi (Mycena s.s.) driven by repeated elements and novel gene families across ecological guilds.</title>
        <authorList>
            <consortium name="Lawrence Berkeley National Laboratory"/>
            <person name="Harder C.B."/>
            <person name="Miyauchi S."/>
            <person name="Viragh M."/>
            <person name="Kuo A."/>
            <person name="Thoen E."/>
            <person name="Andreopoulos B."/>
            <person name="Lu D."/>
            <person name="Skrede I."/>
            <person name="Drula E."/>
            <person name="Henrissat B."/>
            <person name="Morin E."/>
            <person name="Kohler A."/>
            <person name="Barry K."/>
            <person name="LaButti K."/>
            <person name="Morin E."/>
            <person name="Salamov A."/>
            <person name="Lipzen A."/>
            <person name="Mereny Z."/>
            <person name="Hegedus B."/>
            <person name="Baldrian P."/>
            <person name="Stursova M."/>
            <person name="Weitz H."/>
            <person name="Taylor A."/>
            <person name="Grigoriev I.V."/>
            <person name="Nagy L.G."/>
            <person name="Martin F."/>
            <person name="Kauserud H."/>
        </authorList>
    </citation>
    <scope>NUCLEOTIDE SEQUENCE</scope>
    <source>
        <strain evidence="2">9144</strain>
    </source>
</reference>
<proteinExistence type="predicted"/>